<dbReference type="InterPro" id="IPR002711">
    <property type="entry name" value="HNH"/>
</dbReference>
<dbReference type="InterPro" id="IPR003615">
    <property type="entry name" value="HNH_nuc"/>
</dbReference>
<feature type="domain" description="HNH nuclease" evidence="1">
    <location>
        <begin position="72"/>
        <end position="125"/>
    </location>
</feature>
<dbReference type="CDD" id="cd00085">
    <property type="entry name" value="HNHc"/>
    <property type="match status" value="1"/>
</dbReference>
<protein>
    <submittedName>
        <fullName evidence="2">HNH endonuclease</fullName>
    </submittedName>
</protein>
<dbReference type="GO" id="GO:0003676">
    <property type="term" value="F:nucleic acid binding"/>
    <property type="evidence" value="ECO:0007669"/>
    <property type="project" value="InterPro"/>
</dbReference>
<keyword evidence="2" id="KW-0378">Hydrolase</keyword>
<dbReference type="SMART" id="SM00507">
    <property type="entry name" value="HNHc"/>
    <property type="match status" value="1"/>
</dbReference>
<evidence type="ECO:0000313" key="3">
    <source>
        <dbReference type="Proteomes" id="UP000283928"/>
    </source>
</evidence>
<keyword evidence="2" id="KW-0540">Nuclease</keyword>
<dbReference type="GO" id="GO:0008270">
    <property type="term" value="F:zinc ion binding"/>
    <property type="evidence" value="ECO:0007669"/>
    <property type="project" value="InterPro"/>
</dbReference>
<dbReference type="Gene3D" id="1.10.30.50">
    <property type="match status" value="1"/>
</dbReference>
<gene>
    <name evidence="2" type="ORF">DW723_16855</name>
</gene>
<reference evidence="2 3" key="1">
    <citation type="submission" date="2018-08" db="EMBL/GenBank/DDBJ databases">
        <title>A genome reference for cultivated species of the human gut microbiota.</title>
        <authorList>
            <person name="Zou Y."/>
            <person name="Xue W."/>
            <person name="Luo G."/>
        </authorList>
    </citation>
    <scope>NUCLEOTIDE SEQUENCE [LARGE SCALE GENOMIC DNA]</scope>
    <source>
        <strain evidence="2 3">AM27-32LB</strain>
    </source>
</reference>
<evidence type="ECO:0000259" key="1">
    <source>
        <dbReference type="SMART" id="SM00507"/>
    </source>
</evidence>
<dbReference type="Pfam" id="PF01844">
    <property type="entry name" value="HNH"/>
    <property type="match status" value="1"/>
</dbReference>
<accession>A0A414K5C8</accession>
<dbReference type="GO" id="GO:0004519">
    <property type="term" value="F:endonuclease activity"/>
    <property type="evidence" value="ECO:0007669"/>
    <property type="project" value="UniProtKB-KW"/>
</dbReference>
<sequence length="168" mass="19378">MDMAEIVLTNGQHYVAIGNNNALLKTQDINEATRFISNEVARYVKSTHEKRCKGYHPMNLNPKKDRRKYSADVRRIVYLRNNGRCAICGKRVDLNNCNLDHRIPISKGGIDSVENLDCVHVQCNYIKADLMPDELEKGIKDIFLYQMEKNSGHKLRYRIAKAVLRKIC</sequence>
<evidence type="ECO:0000313" key="2">
    <source>
        <dbReference type="EMBL" id="RHE69261.1"/>
    </source>
</evidence>
<proteinExistence type="predicted"/>
<name>A0A414K5C8_9FIRM</name>
<dbReference type="AlphaFoldDB" id="A0A414K5C8"/>
<keyword evidence="2" id="KW-0255">Endonuclease</keyword>
<organism evidence="2 3">
    <name type="scientific">Blautia obeum</name>
    <dbReference type="NCBI Taxonomy" id="40520"/>
    <lineage>
        <taxon>Bacteria</taxon>
        <taxon>Bacillati</taxon>
        <taxon>Bacillota</taxon>
        <taxon>Clostridia</taxon>
        <taxon>Lachnospirales</taxon>
        <taxon>Lachnospiraceae</taxon>
        <taxon>Blautia</taxon>
    </lineage>
</organism>
<dbReference type="EMBL" id="QSKO01000042">
    <property type="protein sequence ID" value="RHE69261.1"/>
    <property type="molecule type" value="Genomic_DNA"/>
</dbReference>
<dbReference type="Proteomes" id="UP000283928">
    <property type="component" value="Unassembled WGS sequence"/>
</dbReference>
<comment type="caution">
    <text evidence="2">The sequence shown here is derived from an EMBL/GenBank/DDBJ whole genome shotgun (WGS) entry which is preliminary data.</text>
</comment>